<evidence type="ECO:0000313" key="2">
    <source>
        <dbReference type="Proteomes" id="UP000664369"/>
    </source>
</evidence>
<organism evidence="1 2">
    <name type="scientific">Hymenobacter negativus</name>
    <dbReference type="NCBI Taxonomy" id="2795026"/>
    <lineage>
        <taxon>Bacteria</taxon>
        <taxon>Pseudomonadati</taxon>
        <taxon>Bacteroidota</taxon>
        <taxon>Cytophagia</taxon>
        <taxon>Cytophagales</taxon>
        <taxon>Hymenobacteraceae</taxon>
        <taxon>Hymenobacter</taxon>
    </lineage>
</organism>
<protein>
    <recommendedName>
        <fullName evidence="3">DUF1834 family protein</fullName>
    </recommendedName>
</protein>
<gene>
    <name evidence="1" type="ORF">J4E00_17595</name>
</gene>
<dbReference type="EMBL" id="JAGETZ010000008">
    <property type="protein sequence ID" value="MBO2010878.1"/>
    <property type="molecule type" value="Genomic_DNA"/>
</dbReference>
<proteinExistence type="predicted"/>
<evidence type="ECO:0008006" key="3">
    <source>
        <dbReference type="Google" id="ProtNLM"/>
    </source>
</evidence>
<dbReference type="Proteomes" id="UP000664369">
    <property type="component" value="Unassembled WGS sequence"/>
</dbReference>
<sequence>MTYKQVVDYLKQQATAVGAGSFWHGKETAKDINYDAAFPQVYLFLVPSTIRDGRVISKVRMCFFGNDEQGSSSDEALLIQDAMDVLTQQFVAALDEDGQGALGDVDRGPVTRSGSTIGTGFFLSFTFSTPALC</sequence>
<name>A0ABS3QIM4_9BACT</name>
<evidence type="ECO:0000313" key="1">
    <source>
        <dbReference type="EMBL" id="MBO2010878.1"/>
    </source>
</evidence>
<accession>A0ABS3QIM4</accession>
<comment type="caution">
    <text evidence="1">The sequence shown here is derived from an EMBL/GenBank/DDBJ whole genome shotgun (WGS) entry which is preliminary data.</text>
</comment>
<reference evidence="1 2" key="1">
    <citation type="submission" date="2021-03" db="EMBL/GenBank/DDBJ databases">
        <authorList>
            <person name="Kim M.K."/>
        </authorList>
    </citation>
    <scope>NUCLEOTIDE SEQUENCE [LARGE SCALE GENOMIC DNA]</scope>
    <source>
        <strain evidence="1 2">BT442</strain>
    </source>
</reference>
<keyword evidence="2" id="KW-1185">Reference proteome</keyword>
<dbReference type="RefSeq" id="WP_208176542.1">
    <property type="nucleotide sequence ID" value="NZ_JAGETZ010000008.1"/>
</dbReference>